<dbReference type="InterPro" id="IPR003010">
    <property type="entry name" value="C-N_Hydrolase"/>
</dbReference>
<dbReference type="CDD" id="cd07564">
    <property type="entry name" value="nitrilases_CHs"/>
    <property type="match status" value="1"/>
</dbReference>
<dbReference type="SMART" id="SM00906">
    <property type="entry name" value="Fungal_trans"/>
    <property type="match status" value="1"/>
</dbReference>
<dbReference type="Proteomes" id="UP000248817">
    <property type="component" value="Unassembled WGS sequence"/>
</dbReference>
<keyword evidence="3" id="KW-0804">Transcription</keyword>
<dbReference type="InterPro" id="IPR000132">
    <property type="entry name" value="Nitrilase/CN_hydratase_CS"/>
</dbReference>
<dbReference type="CDD" id="cd12148">
    <property type="entry name" value="fungal_TF_MHR"/>
    <property type="match status" value="1"/>
</dbReference>
<dbReference type="SUPFAM" id="SSF56317">
    <property type="entry name" value="Carbon-nitrogen hydrolase"/>
    <property type="match status" value="1"/>
</dbReference>
<evidence type="ECO:0000256" key="4">
    <source>
        <dbReference type="ARBA" id="ARBA00023242"/>
    </source>
</evidence>
<evidence type="ECO:0000256" key="1">
    <source>
        <dbReference type="ARBA" id="ARBA00008129"/>
    </source>
</evidence>
<dbReference type="AlphaFoldDB" id="A0A2V5IFI6"/>
<comment type="similarity">
    <text evidence="1">Belongs to the carbon-nitrogen hydrolase superfamily. Nitrilase family.</text>
</comment>
<dbReference type="FunFam" id="3.60.110.10:FF:000016">
    <property type="entry name" value="Nitrilase blr3397"/>
    <property type="match status" value="1"/>
</dbReference>
<evidence type="ECO:0000256" key="2">
    <source>
        <dbReference type="ARBA" id="ARBA00023015"/>
    </source>
</evidence>
<dbReference type="GO" id="GO:0006351">
    <property type="term" value="P:DNA-templated transcription"/>
    <property type="evidence" value="ECO:0007669"/>
    <property type="project" value="InterPro"/>
</dbReference>
<dbReference type="InterPro" id="IPR007219">
    <property type="entry name" value="XnlR_reg_dom"/>
</dbReference>
<keyword evidence="2" id="KW-0805">Transcription regulation</keyword>
<dbReference type="PROSITE" id="PS50263">
    <property type="entry name" value="CN_HYDROLASE"/>
    <property type="match status" value="1"/>
</dbReference>
<dbReference type="PROSITE" id="PS00920">
    <property type="entry name" value="NITRIL_CHT_1"/>
    <property type="match status" value="1"/>
</dbReference>
<dbReference type="Gene3D" id="3.60.110.10">
    <property type="entry name" value="Carbon-nitrogen hydrolase"/>
    <property type="match status" value="1"/>
</dbReference>
<dbReference type="InterPro" id="IPR044149">
    <property type="entry name" value="Nitrilases_CHs"/>
</dbReference>
<name>A0A2V5IFI6_9EURO</name>
<dbReference type="GO" id="GO:0000257">
    <property type="term" value="F:nitrilase activity"/>
    <property type="evidence" value="ECO:0007669"/>
    <property type="project" value="UniProtKB-ARBA"/>
</dbReference>
<dbReference type="PANTHER" id="PTHR46044:SF1">
    <property type="entry name" value="CN HYDROLASE DOMAIN-CONTAINING PROTEIN"/>
    <property type="match status" value="1"/>
</dbReference>
<dbReference type="Pfam" id="PF04082">
    <property type="entry name" value="Fungal_trans"/>
    <property type="match status" value="1"/>
</dbReference>
<evidence type="ECO:0000259" key="6">
    <source>
        <dbReference type="PROSITE" id="PS50263"/>
    </source>
</evidence>
<evidence type="ECO:0000256" key="3">
    <source>
        <dbReference type="ARBA" id="ARBA00023163"/>
    </source>
</evidence>
<dbReference type="EMBL" id="KZ825479">
    <property type="protein sequence ID" value="PYI34002.1"/>
    <property type="molecule type" value="Genomic_DNA"/>
</dbReference>
<evidence type="ECO:0000313" key="8">
    <source>
        <dbReference type="Proteomes" id="UP000248817"/>
    </source>
</evidence>
<keyword evidence="4" id="KW-0539">Nucleus</keyword>
<feature type="active site" description="Proton acceptor" evidence="5">
    <location>
        <position position="44"/>
    </location>
</feature>
<sequence>MPRKLTVAVAQASTQSSLATTLDALHRVTRHAAARGVHLILFPEAYLGGYPRTCDFGTAVGFRQPHGRDQFLEYFNSAVDLGDTPAGAGDDWVDRKLPLPRGKDYRGDGTRETLERIARETGVFIACGVIERAGGSLYCSAVYVDPRDGMLGKRRKVMPTASERLIWAQGSPSTLKAITTELNGVKLTIGAAICWESFMPMLRQSLYAQGVNVYLAPTADSRDTWLPLVRTIAGEGRTFVLTANQCVRRRELPGWITGTSSQEVVENGDEYISRGGSCIIGPLGEVLREPIWEVCTDDAASPDDLNDPALEAAVSISEIDLDDCERGKLDLDVTGHYSRNDAFKLSVKGLDLNPPPLQSRPCSNCVQAHAACVASQKPPRESRVNPEYARALEERILELEAERESTGQNTRATIEAYEMSSSANVAGTASGFDRIQPQLQRDTPAEDSPIAVNPLHAESIRAQSTPSLTILTPPTQRSPTGLSAGAVEYDETGISTVTQDKLIRIFLERVNPRYPFLHEETFISWYGAWQSAKRSSQPLPAVEKWKEFFVKMAFAVSLLIAPQVSSEDMRTSQTLYSLAMQLLGNVFSCLDPVLHVQAYLLCTLHALHSPSSQTVLTMISAAMRCCVIAQLHLNLPTSNARDESALLDLQIRRRVFWSAYAIDRLLSWIYHVPCSLADENIQVEPFANLNDDEIKAWASRSERPDETESTPRITQVSSALHLLRGRRIQSRILGIMMRTDYEYRFAAHHNWRLHMLEALDQWKMQLQPHSDPASEGYTSEGWVGMLYNYTILILYRPTKENLCGFVSERCIKACSNILHTFWLYLKRRQTAQLWPGLLSQFGTGIILLYCLWATPPSERSTSFLSSEITKSIRTCTVILAVLSERWTQAEILRDVFDLLADSVPVQGIPDCVEGNGLSAQARQTIKSRLPMLHVIIVNKDILRMLTEMVTEDYPWTGYRDVPDVYRWCSDDKHDANGCTLCWEGRNMVGELDSLPQEDLLSMGLWPSLYDDTGGLYTSPSGGYPSFPGLLGSM</sequence>
<evidence type="ECO:0000313" key="7">
    <source>
        <dbReference type="EMBL" id="PYI34002.1"/>
    </source>
</evidence>
<dbReference type="GO" id="GO:0003677">
    <property type="term" value="F:DNA binding"/>
    <property type="evidence" value="ECO:0007669"/>
    <property type="project" value="InterPro"/>
</dbReference>
<keyword evidence="8" id="KW-1185">Reference proteome</keyword>
<dbReference type="InterPro" id="IPR036526">
    <property type="entry name" value="C-N_Hydrolase_sf"/>
</dbReference>
<organism evidence="7 8">
    <name type="scientific">Aspergillus indologenus CBS 114.80</name>
    <dbReference type="NCBI Taxonomy" id="1450541"/>
    <lineage>
        <taxon>Eukaryota</taxon>
        <taxon>Fungi</taxon>
        <taxon>Dikarya</taxon>
        <taxon>Ascomycota</taxon>
        <taxon>Pezizomycotina</taxon>
        <taxon>Eurotiomycetes</taxon>
        <taxon>Eurotiomycetidae</taxon>
        <taxon>Eurotiales</taxon>
        <taxon>Aspergillaceae</taxon>
        <taxon>Aspergillus</taxon>
        <taxon>Aspergillus subgen. Circumdati</taxon>
    </lineage>
</organism>
<gene>
    <name evidence="7" type="ORF">BP00DRAFT_434123</name>
</gene>
<dbReference type="GO" id="GO:0016836">
    <property type="term" value="F:hydro-lyase activity"/>
    <property type="evidence" value="ECO:0007669"/>
    <property type="project" value="UniProtKB-ARBA"/>
</dbReference>
<feature type="domain" description="CN hydrolase" evidence="6">
    <location>
        <begin position="5"/>
        <end position="321"/>
    </location>
</feature>
<dbReference type="GO" id="GO:0008270">
    <property type="term" value="F:zinc ion binding"/>
    <property type="evidence" value="ECO:0007669"/>
    <property type="project" value="InterPro"/>
</dbReference>
<dbReference type="Pfam" id="PF00795">
    <property type="entry name" value="CN_hydrolase"/>
    <property type="match status" value="1"/>
</dbReference>
<protein>
    <submittedName>
        <fullName evidence="7">Nitrilase</fullName>
    </submittedName>
</protein>
<reference evidence="7 8" key="1">
    <citation type="submission" date="2018-02" db="EMBL/GenBank/DDBJ databases">
        <title>The genomes of Aspergillus section Nigri reveals drivers in fungal speciation.</title>
        <authorList>
            <consortium name="DOE Joint Genome Institute"/>
            <person name="Vesth T.C."/>
            <person name="Nybo J."/>
            <person name="Theobald S."/>
            <person name="Brandl J."/>
            <person name="Frisvad J.C."/>
            <person name="Nielsen K.F."/>
            <person name="Lyhne E.K."/>
            <person name="Kogle M.E."/>
            <person name="Kuo A."/>
            <person name="Riley R."/>
            <person name="Clum A."/>
            <person name="Nolan M."/>
            <person name="Lipzen A."/>
            <person name="Salamov A."/>
            <person name="Henrissat B."/>
            <person name="Wiebenga A."/>
            <person name="De vries R.P."/>
            <person name="Grigoriev I.V."/>
            <person name="Mortensen U.H."/>
            <person name="Andersen M.R."/>
            <person name="Baker S.E."/>
        </authorList>
    </citation>
    <scope>NUCLEOTIDE SEQUENCE [LARGE SCALE GENOMIC DNA]</scope>
    <source>
        <strain evidence="7 8">CBS 114.80</strain>
    </source>
</reference>
<accession>A0A2V5IFI6</accession>
<dbReference type="PANTHER" id="PTHR46044">
    <property type="entry name" value="NITRILASE"/>
    <property type="match status" value="1"/>
</dbReference>
<proteinExistence type="inferred from homology"/>
<evidence type="ECO:0000256" key="5">
    <source>
        <dbReference type="PROSITE-ProRule" id="PRU10139"/>
    </source>
</evidence>